<reference evidence="2 3" key="1">
    <citation type="submission" date="2018-11" db="EMBL/GenBank/DDBJ databases">
        <authorList>
            <person name="Mardanov A.V."/>
            <person name="Ravin N.V."/>
            <person name="Dedysh S.N."/>
        </authorList>
    </citation>
    <scope>NUCLEOTIDE SEQUENCE [LARGE SCALE GENOMIC DNA]</scope>
    <source>
        <strain evidence="2 3">AF10</strain>
    </source>
</reference>
<dbReference type="EMBL" id="RDSM01000002">
    <property type="protein sequence ID" value="RXH55785.1"/>
    <property type="molecule type" value="Genomic_DNA"/>
</dbReference>
<sequence>MRRRSALLWLLAIFQLWLAHAIGYMVHEYAHSFLAWMLHAKANPLALDYGGLSLENVLFLDDIDENVDYAPLFAAGRGVAASFIAVAGVLVGNGLSYVVSRWLYGWAERTNRRAWGMFFFWICVMSVGNFLSYVPMRTFATHADMATTTQGIHASAWMIAVVLGIPFVVAIWHLFARILPDAEMFLFAEEPALQGVLVLMSGYLVFGFFGSSGIRNYGSVSHWLSAISVYLLFPVITIVCWQRRTSDRLLVR</sequence>
<keyword evidence="1" id="KW-0812">Transmembrane</keyword>
<feature type="transmembrane region" description="Helical" evidence="1">
    <location>
        <begin position="154"/>
        <end position="175"/>
    </location>
</feature>
<dbReference type="AlphaFoldDB" id="A0A4Q0SXD0"/>
<dbReference type="OrthoDB" id="791664at2"/>
<evidence type="ECO:0008006" key="4">
    <source>
        <dbReference type="Google" id="ProtNLM"/>
    </source>
</evidence>
<dbReference type="Proteomes" id="UP000289437">
    <property type="component" value="Unassembled WGS sequence"/>
</dbReference>
<evidence type="ECO:0000256" key="1">
    <source>
        <dbReference type="SAM" id="Phobius"/>
    </source>
</evidence>
<feature type="transmembrane region" description="Helical" evidence="1">
    <location>
        <begin position="196"/>
        <end position="214"/>
    </location>
</feature>
<keyword evidence="1" id="KW-1133">Transmembrane helix</keyword>
<feature type="transmembrane region" description="Helical" evidence="1">
    <location>
        <begin position="79"/>
        <end position="103"/>
    </location>
</feature>
<proteinExistence type="predicted"/>
<evidence type="ECO:0000313" key="2">
    <source>
        <dbReference type="EMBL" id="RXH55785.1"/>
    </source>
</evidence>
<dbReference type="RefSeq" id="WP_128913371.1">
    <property type="nucleotide sequence ID" value="NZ_RDSM01000002.1"/>
</dbReference>
<reference evidence="3" key="2">
    <citation type="submission" date="2019-02" db="EMBL/GenBank/DDBJ databases">
        <title>Granulicella sibirica sp. nov., a psychrotolerant acidobacterium isolated from an organic soil layer in forested tundra, West Siberia.</title>
        <authorList>
            <person name="Oshkin I.Y."/>
            <person name="Kulichevskaya I.S."/>
            <person name="Rijpstra W.I.C."/>
            <person name="Sinninghe Damste J.S."/>
            <person name="Rakitin A.L."/>
            <person name="Ravin N.V."/>
            <person name="Dedysh S.N."/>
        </authorList>
    </citation>
    <scope>NUCLEOTIDE SEQUENCE [LARGE SCALE GENOMIC DNA]</scope>
    <source>
        <strain evidence="3">AF10</strain>
    </source>
</reference>
<gene>
    <name evidence="2" type="ORF">GRAN_2642</name>
</gene>
<organism evidence="2 3">
    <name type="scientific">Granulicella sibirica</name>
    <dbReference type="NCBI Taxonomy" id="2479048"/>
    <lineage>
        <taxon>Bacteria</taxon>
        <taxon>Pseudomonadati</taxon>
        <taxon>Acidobacteriota</taxon>
        <taxon>Terriglobia</taxon>
        <taxon>Terriglobales</taxon>
        <taxon>Acidobacteriaceae</taxon>
        <taxon>Granulicella</taxon>
    </lineage>
</organism>
<protein>
    <recommendedName>
        <fullName evidence="4">Peptidase M50</fullName>
    </recommendedName>
</protein>
<evidence type="ECO:0000313" key="3">
    <source>
        <dbReference type="Proteomes" id="UP000289437"/>
    </source>
</evidence>
<comment type="caution">
    <text evidence="2">The sequence shown here is derived from an EMBL/GenBank/DDBJ whole genome shotgun (WGS) entry which is preliminary data.</text>
</comment>
<accession>A0A4Q0SXD0</accession>
<feature type="transmembrane region" description="Helical" evidence="1">
    <location>
        <begin position="220"/>
        <end position="241"/>
    </location>
</feature>
<feature type="transmembrane region" description="Helical" evidence="1">
    <location>
        <begin position="115"/>
        <end position="134"/>
    </location>
</feature>
<keyword evidence="1" id="KW-0472">Membrane</keyword>
<keyword evidence="3" id="KW-1185">Reference proteome</keyword>
<name>A0A4Q0SXD0_9BACT</name>